<dbReference type="SUPFAM" id="SSF53335">
    <property type="entry name" value="S-adenosyl-L-methionine-dependent methyltransferases"/>
    <property type="match status" value="1"/>
</dbReference>
<protein>
    <submittedName>
        <fullName evidence="3">Uncharacterized protein</fullName>
    </submittedName>
</protein>
<dbReference type="Proteomes" id="UP000095751">
    <property type="component" value="Unassembled WGS sequence"/>
</dbReference>
<sequence length="449" mass="51813">MSIYASDLANKKKNKKKTSSVIIAFLSGVFVGSVVVSLVAVNYYAGSSISQSKLILEQQQHYQHQHQNQQRRQQQQQNKQQLQHQQLRNERSSTSTTVREEDEEDIPAITFNIISSNNTFDGGIEKHSTKISPQESKQSIISSSSFLVEEPPSFFELARQTGTDKVKGIAYLPSCLEDDTTCTRPSCEREKCRPWGHFYHTMYQQKFNKFLNSDERFQLLEIGYNLGFGYDTYKKFFADVPGAELHTIEISCIEEGPREEGKWPKEWGNFAKENKEYQSLLDQKRLHCGDASDVDWLYRIWNEHMYRRQQQIDSPPLKIVVDDGSHLAKHMIYSIFFWFPRIEPGGILIIEDVQPIEEANLFRTQFLPQIMSDLHFCGDPKEHDDNACFPQLYPLLQSIHCEMHICVLERNDRPAVNLSIEESKPPPNALDMSQCFTFANVFGMGMNAE</sequence>
<evidence type="ECO:0000313" key="4">
    <source>
        <dbReference type="Proteomes" id="UP000095751"/>
    </source>
</evidence>
<evidence type="ECO:0000256" key="1">
    <source>
        <dbReference type="SAM" id="MobiDB-lite"/>
    </source>
</evidence>
<organism evidence="3 4">
    <name type="scientific">Fragilariopsis cylindrus CCMP1102</name>
    <dbReference type="NCBI Taxonomy" id="635003"/>
    <lineage>
        <taxon>Eukaryota</taxon>
        <taxon>Sar</taxon>
        <taxon>Stramenopiles</taxon>
        <taxon>Ochrophyta</taxon>
        <taxon>Bacillariophyta</taxon>
        <taxon>Bacillariophyceae</taxon>
        <taxon>Bacillariophycidae</taxon>
        <taxon>Bacillariales</taxon>
        <taxon>Bacillariaceae</taxon>
        <taxon>Fragilariopsis</taxon>
    </lineage>
</organism>
<dbReference type="Gene3D" id="3.40.50.150">
    <property type="entry name" value="Vaccinia Virus protein VP39"/>
    <property type="match status" value="1"/>
</dbReference>
<keyword evidence="2" id="KW-0812">Transmembrane</keyword>
<accession>A0A1E7F7S2</accession>
<dbReference type="InParanoid" id="A0A1E7F7S2"/>
<keyword evidence="4" id="KW-1185">Reference proteome</keyword>
<evidence type="ECO:0000313" key="3">
    <source>
        <dbReference type="EMBL" id="OEU13903.1"/>
    </source>
</evidence>
<feature type="transmembrane region" description="Helical" evidence="2">
    <location>
        <begin position="21"/>
        <end position="45"/>
    </location>
</feature>
<name>A0A1E7F7S2_9STRA</name>
<gene>
    <name evidence="3" type="ORF">FRACYDRAFT_242257</name>
</gene>
<dbReference type="AlphaFoldDB" id="A0A1E7F7S2"/>
<dbReference type="InterPro" id="IPR029063">
    <property type="entry name" value="SAM-dependent_MTases_sf"/>
</dbReference>
<feature type="region of interest" description="Disordered" evidence="1">
    <location>
        <begin position="60"/>
        <end position="102"/>
    </location>
</feature>
<keyword evidence="2" id="KW-0472">Membrane</keyword>
<dbReference type="EMBL" id="KV784361">
    <property type="protein sequence ID" value="OEU13903.1"/>
    <property type="molecule type" value="Genomic_DNA"/>
</dbReference>
<dbReference type="KEGG" id="fcy:FRACYDRAFT_242257"/>
<proteinExistence type="predicted"/>
<keyword evidence="2" id="KW-1133">Transmembrane helix</keyword>
<reference evidence="3 4" key="1">
    <citation type="submission" date="2016-09" db="EMBL/GenBank/DDBJ databases">
        <title>Extensive genetic diversity and differential bi-allelic expression allows diatom success in the polar Southern Ocean.</title>
        <authorList>
            <consortium name="DOE Joint Genome Institute"/>
            <person name="Mock T."/>
            <person name="Otillar R.P."/>
            <person name="Strauss J."/>
            <person name="Dupont C."/>
            <person name="Frickenhaus S."/>
            <person name="Maumus F."/>
            <person name="Mcmullan M."/>
            <person name="Sanges R."/>
            <person name="Schmutz J."/>
            <person name="Toseland A."/>
            <person name="Valas R."/>
            <person name="Veluchamy A."/>
            <person name="Ward B.J."/>
            <person name="Allen A."/>
            <person name="Barry K."/>
            <person name="Falciatore A."/>
            <person name="Ferrante M."/>
            <person name="Fortunato A.E."/>
            <person name="Gloeckner G."/>
            <person name="Gruber A."/>
            <person name="Hipkin R."/>
            <person name="Janech M."/>
            <person name="Kroth P."/>
            <person name="Leese F."/>
            <person name="Lindquist E."/>
            <person name="Lyon B.R."/>
            <person name="Martin J."/>
            <person name="Mayer C."/>
            <person name="Parker M."/>
            <person name="Quesneville H."/>
            <person name="Raymond J."/>
            <person name="Uhlig C."/>
            <person name="Valentin K.U."/>
            <person name="Worden A.Z."/>
            <person name="Armbrust E.V."/>
            <person name="Bowler C."/>
            <person name="Green B."/>
            <person name="Moulton V."/>
            <person name="Van Oosterhout C."/>
            <person name="Grigoriev I."/>
        </authorList>
    </citation>
    <scope>NUCLEOTIDE SEQUENCE [LARGE SCALE GENOMIC DNA]</scope>
    <source>
        <strain evidence="3 4">CCMP1102</strain>
    </source>
</reference>
<dbReference type="OrthoDB" id="40647at2759"/>
<feature type="compositionally biased region" description="Low complexity" evidence="1">
    <location>
        <begin position="60"/>
        <end position="86"/>
    </location>
</feature>
<evidence type="ECO:0000256" key="2">
    <source>
        <dbReference type="SAM" id="Phobius"/>
    </source>
</evidence>